<dbReference type="InterPro" id="IPR015424">
    <property type="entry name" value="PyrdxlP-dep_Trfase"/>
</dbReference>
<keyword evidence="10" id="KW-1185">Reference proteome</keyword>
<keyword evidence="6" id="KW-0238">DNA-binding</keyword>
<dbReference type="Proteomes" id="UP001056500">
    <property type="component" value="Chromosome"/>
</dbReference>
<gene>
    <name evidence="9" type="ORF">NDK47_08585</name>
</gene>
<dbReference type="EMBL" id="CP098755">
    <property type="protein sequence ID" value="USG67314.1"/>
    <property type="molecule type" value="Genomic_DNA"/>
</dbReference>
<dbReference type="InterPro" id="IPR036388">
    <property type="entry name" value="WH-like_DNA-bd_sf"/>
</dbReference>
<evidence type="ECO:0000256" key="2">
    <source>
        <dbReference type="ARBA" id="ARBA00005384"/>
    </source>
</evidence>
<dbReference type="InterPro" id="IPR000524">
    <property type="entry name" value="Tscrpt_reg_HTH_GntR"/>
</dbReference>
<evidence type="ECO:0000256" key="6">
    <source>
        <dbReference type="ARBA" id="ARBA00023125"/>
    </source>
</evidence>
<dbReference type="Gene3D" id="3.90.1150.10">
    <property type="entry name" value="Aspartate Aminotransferase, domain 1"/>
    <property type="match status" value="1"/>
</dbReference>
<dbReference type="Pfam" id="PF00155">
    <property type="entry name" value="Aminotran_1_2"/>
    <property type="match status" value="1"/>
</dbReference>
<dbReference type="PROSITE" id="PS50949">
    <property type="entry name" value="HTH_GNTR"/>
    <property type="match status" value="1"/>
</dbReference>
<evidence type="ECO:0000256" key="5">
    <source>
        <dbReference type="ARBA" id="ARBA00023015"/>
    </source>
</evidence>
<keyword evidence="4" id="KW-0663">Pyridoxal phosphate</keyword>
<dbReference type="InterPro" id="IPR015422">
    <property type="entry name" value="PyrdxlP-dep_Trfase_small"/>
</dbReference>
<dbReference type="PRINTS" id="PR00035">
    <property type="entry name" value="HTHGNTR"/>
</dbReference>
<dbReference type="Gene3D" id="1.10.10.10">
    <property type="entry name" value="Winged helix-like DNA-binding domain superfamily/Winged helix DNA-binding domain"/>
    <property type="match status" value="1"/>
</dbReference>
<dbReference type="InterPro" id="IPR036390">
    <property type="entry name" value="WH_DNA-bd_sf"/>
</dbReference>
<dbReference type="Gene3D" id="3.40.640.10">
    <property type="entry name" value="Type I PLP-dependent aspartate aminotransferase-like (Major domain)"/>
    <property type="match status" value="1"/>
</dbReference>
<proteinExistence type="inferred from homology"/>
<dbReference type="SUPFAM" id="SSF53383">
    <property type="entry name" value="PLP-dependent transferases"/>
    <property type="match status" value="1"/>
</dbReference>
<keyword evidence="3 9" id="KW-0032">Aminotransferase</keyword>
<dbReference type="InterPro" id="IPR051446">
    <property type="entry name" value="HTH_trans_reg/aminotransferase"/>
</dbReference>
<keyword evidence="7" id="KW-0804">Transcription</keyword>
<evidence type="ECO:0000256" key="4">
    <source>
        <dbReference type="ARBA" id="ARBA00022898"/>
    </source>
</evidence>
<dbReference type="RefSeq" id="WP_251874416.1">
    <property type="nucleotide sequence ID" value="NZ_CP098755.1"/>
</dbReference>
<dbReference type="CDD" id="cd00609">
    <property type="entry name" value="AAT_like"/>
    <property type="match status" value="1"/>
</dbReference>
<evidence type="ECO:0000256" key="7">
    <source>
        <dbReference type="ARBA" id="ARBA00023163"/>
    </source>
</evidence>
<feature type="domain" description="HTH gntR-type" evidence="8">
    <location>
        <begin position="5"/>
        <end position="73"/>
    </location>
</feature>
<evidence type="ECO:0000259" key="8">
    <source>
        <dbReference type="PROSITE" id="PS50949"/>
    </source>
</evidence>
<accession>A0ABY4WKC8</accession>
<dbReference type="GO" id="GO:0008483">
    <property type="term" value="F:transaminase activity"/>
    <property type="evidence" value="ECO:0007669"/>
    <property type="project" value="UniProtKB-KW"/>
</dbReference>
<evidence type="ECO:0000256" key="1">
    <source>
        <dbReference type="ARBA" id="ARBA00001933"/>
    </source>
</evidence>
<dbReference type="PANTHER" id="PTHR46577:SF2">
    <property type="entry name" value="TRANSCRIPTIONAL REGULATORY PROTEIN"/>
    <property type="match status" value="1"/>
</dbReference>
<keyword evidence="3 9" id="KW-0808">Transferase</keyword>
<sequence>MMGRKPIYTRVYNQLRYQILSGELAIGSPLPPERKLAEQLEVSRNTIVRAYTELEAEGLIFSRMGSGRFVEALTPAYASPRNHWHQRAYSTLASAPSHMAELLAVTDKYPDTINFAHGDGGKHTLESSGFSDYVKSSAEQLHSYYFTSVQGLPELREHLVDWMDMEQISSSEQIVITSGSQEGLFLITSLLARPGDLVVTEMPTYFGSLQLFQSLGMQIVPVPMDAEGMRIDVLEGILARCRPRMLYTVPTYHNPTGWTMSLSRRKQLLALSEKYELPIVEDDAYRHLHLEKEPPPSLKSLDQSGNVIYLNTFSKLLFPGLRVGWVAANRPFAQLLTRMKELSITTNTLGQLALAAFLREGALKPHLEVVRQQYREQAAIMAGHLDRFFPLGIRYEHPAGGFYFWVSLPEEIHARKLMNDCAKQGVSFTCGDMFLSREAEQPFIRLCFTHERSEQIDRGMRIIDDVLQTRKE</sequence>
<evidence type="ECO:0000313" key="10">
    <source>
        <dbReference type="Proteomes" id="UP001056500"/>
    </source>
</evidence>
<protein>
    <submittedName>
        <fullName evidence="9">PLP-dependent aminotransferase family protein</fullName>
    </submittedName>
</protein>
<name>A0ABY4WKC8_9BACL</name>
<organism evidence="9 10">
    <name type="scientific">Brevibacillus ruminantium</name>
    <dbReference type="NCBI Taxonomy" id="2950604"/>
    <lineage>
        <taxon>Bacteria</taxon>
        <taxon>Bacillati</taxon>
        <taxon>Bacillota</taxon>
        <taxon>Bacilli</taxon>
        <taxon>Bacillales</taxon>
        <taxon>Paenibacillaceae</taxon>
        <taxon>Brevibacillus</taxon>
    </lineage>
</organism>
<reference evidence="9" key="1">
    <citation type="submission" date="2022-06" db="EMBL/GenBank/DDBJ databases">
        <title>Genome sequencing of Brevibacillus sp. BB3-R1.</title>
        <authorList>
            <person name="Heo J."/>
            <person name="Lee D."/>
            <person name="Won M."/>
            <person name="Han B.-H."/>
            <person name="Hong S.-B."/>
            <person name="Kwon S.-W."/>
        </authorList>
    </citation>
    <scope>NUCLEOTIDE SEQUENCE</scope>
    <source>
        <strain evidence="9">BB3-R1</strain>
    </source>
</reference>
<dbReference type="InterPro" id="IPR015421">
    <property type="entry name" value="PyrdxlP-dep_Trfase_major"/>
</dbReference>
<evidence type="ECO:0000313" key="9">
    <source>
        <dbReference type="EMBL" id="USG67314.1"/>
    </source>
</evidence>
<dbReference type="InterPro" id="IPR004839">
    <property type="entry name" value="Aminotransferase_I/II_large"/>
</dbReference>
<evidence type="ECO:0000256" key="3">
    <source>
        <dbReference type="ARBA" id="ARBA00022576"/>
    </source>
</evidence>
<dbReference type="SUPFAM" id="SSF46785">
    <property type="entry name" value="Winged helix' DNA-binding domain"/>
    <property type="match status" value="1"/>
</dbReference>
<dbReference type="SMART" id="SM00345">
    <property type="entry name" value="HTH_GNTR"/>
    <property type="match status" value="1"/>
</dbReference>
<dbReference type="CDD" id="cd07377">
    <property type="entry name" value="WHTH_GntR"/>
    <property type="match status" value="1"/>
</dbReference>
<dbReference type="PANTHER" id="PTHR46577">
    <property type="entry name" value="HTH-TYPE TRANSCRIPTIONAL REGULATORY PROTEIN GABR"/>
    <property type="match status" value="1"/>
</dbReference>
<keyword evidence="5" id="KW-0805">Transcription regulation</keyword>
<dbReference type="Pfam" id="PF00392">
    <property type="entry name" value="GntR"/>
    <property type="match status" value="1"/>
</dbReference>
<comment type="similarity">
    <text evidence="2">In the C-terminal section; belongs to the class-I pyridoxal-phosphate-dependent aminotransferase family.</text>
</comment>
<comment type="cofactor">
    <cofactor evidence="1">
        <name>pyridoxal 5'-phosphate</name>
        <dbReference type="ChEBI" id="CHEBI:597326"/>
    </cofactor>
</comment>